<evidence type="ECO:0000313" key="12">
    <source>
        <dbReference type="Proteomes" id="UP000510822"/>
    </source>
</evidence>
<keyword evidence="9" id="KW-0472">Membrane</keyword>
<evidence type="ECO:0000256" key="5">
    <source>
        <dbReference type="ARBA" id="ARBA00022475"/>
    </source>
</evidence>
<evidence type="ECO:0000256" key="4">
    <source>
        <dbReference type="ARBA" id="ARBA00022448"/>
    </source>
</evidence>
<dbReference type="GO" id="GO:0015628">
    <property type="term" value="P:protein secretion by the type II secretion system"/>
    <property type="evidence" value="ECO:0007669"/>
    <property type="project" value="InterPro"/>
</dbReference>
<proteinExistence type="inferred from homology"/>
<evidence type="ECO:0000256" key="8">
    <source>
        <dbReference type="ARBA" id="ARBA00022927"/>
    </source>
</evidence>
<comment type="subcellular location">
    <subcellularLocation>
        <location evidence="1">Cell inner membrane</location>
    </subcellularLocation>
</comment>
<name>A0A7D5ZII9_9NEIS</name>
<evidence type="ECO:0000256" key="3">
    <source>
        <dbReference type="ARBA" id="ARBA00021563"/>
    </source>
</evidence>
<evidence type="ECO:0000256" key="9">
    <source>
        <dbReference type="ARBA" id="ARBA00023136"/>
    </source>
</evidence>
<dbReference type="EMBL" id="CP058952">
    <property type="protein sequence ID" value="QLI81090.1"/>
    <property type="molecule type" value="Genomic_DNA"/>
</dbReference>
<comment type="similarity">
    <text evidence="2">Belongs to the GSP N family.</text>
</comment>
<dbReference type="InterPro" id="IPR022792">
    <property type="entry name" value="T2SS_protein-GspN"/>
</dbReference>
<keyword evidence="12" id="KW-1185">Reference proteome</keyword>
<keyword evidence="5" id="KW-1003">Cell membrane</keyword>
<evidence type="ECO:0000313" key="11">
    <source>
        <dbReference type="EMBL" id="QLI81090.1"/>
    </source>
</evidence>
<dbReference type="Proteomes" id="UP000510822">
    <property type="component" value="Chromosome"/>
</dbReference>
<dbReference type="RefSeq" id="WP_180308221.1">
    <property type="nucleotide sequence ID" value="NZ_CP058952.1"/>
</dbReference>
<evidence type="ECO:0000256" key="7">
    <source>
        <dbReference type="ARBA" id="ARBA00022692"/>
    </source>
</evidence>
<dbReference type="Pfam" id="PF01203">
    <property type="entry name" value="T2SSN"/>
    <property type="match status" value="1"/>
</dbReference>
<organism evidence="11 12">
    <name type="scientific">Chitinibacter fontanus</name>
    <dbReference type="NCBI Taxonomy" id="1737446"/>
    <lineage>
        <taxon>Bacteria</taxon>
        <taxon>Pseudomonadati</taxon>
        <taxon>Pseudomonadota</taxon>
        <taxon>Betaproteobacteria</taxon>
        <taxon>Neisseriales</taxon>
        <taxon>Chitinibacteraceae</taxon>
        <taxon>Chitinibacter</taxon>
    </lineage>
</organism>
<keyword evidence="6" id="KW-0997">Cell inner membrane</keyword>
<gene>
    <name evidence="11" type="primary">gspN</name>
    <name evidence="11" type="ORF">HZU75_05845</name>
</gene>
<evidence type="ECO:0000256" key="6">
    <source>
        <dbReference type="ARBA" id="ARBA00022519"/>
    </source>
</evidence>
<accession>A0A7D5ZII9</accession>
<dbReference type="AlphaFoldDB" id="A0A7D5ZII9"/>
<evidence type="ECO:0000256" key="2">
    <source>
        <dbReference type="ARBA" id="ARBA00007208"/>
    </source>
</evidence>
<protein>
    <recommendedName>
        <fullName evidence="3">Type II secretion system protein N</fullName>
    </recommendedName>
    <alternativeName>
        <fullName evidence="10">General secretion pathway protein N</fullName>
    </alternativeName>
</protein>
<sequence length="247" mass="25857">MSRLNQWMFSLAIAAALLLILLVRMPVASLQAVLPSSVSLVQTSGTLWDGGASALGLEGVAIQQNLRWQFEPKALLAGQLAWQLNGQAAGGDAASQARLVLGVRGAALENVDVTLPLEGVLRTIPKIASWGLGGTAQLRSARLSKQAGDSAELTLDPLFSPLVPSLSPLTTLRANLVMNEGGANWTISPLGTSAIAVQGQGALQWLAGGRVSSQGEITLQPDEKVKQQLAPLLLQIPATANGYQIRF</sequence>
<evidence type="ECO:0000256" key="1">
    <source>
        <dbReference type="ARBA" id="ARBA00004533"/>
    </source>
</evidence>
<keyword evidence="8" id="KW-0653">Protein transport</keyword>
<dbReference type="GO" id="GO:0015627">
    <property type="term" value="C:type II protein secretion system complex"/>
    <property type="evidence" value="ECO:0007669"/>
    <property type="project" value="InterPro"/>
</dbReference>
<dbReference type="GO" id="GO:0005886">
    <property type="term" value="C:plasma membrane"/>
    <property type="evidence" value="ECO:0007669"/>
    <property type="project" value="UniProtKB-SubCell"/>
</dbReference>
<dbReference type="KEGG" id="cfon:HZU75_05845"/>
<evidence type="ECO:0000256" key="10">
    <source>
        <dbReference type="ARBA" id="ARBA00030772"/>
    </source>
</evidence>
<reference evidence="11 12" key="1">
    <citation type="journal article" date="2016" name="Int. J. Syst. Evol. Microbiol.">
        <title>Chitinibacter fontanus sp. nov., isolated from a spring.</title>
        <authorList>
            <person name="Sheu S.Y."/>
            <person name="Li Y.S."/>
            <person name="Young C.C."/>
            <person name="Chen W.M."/>
        </authorList>
    </citation>
    <scope>NUCLEOTIDE SEQUENCE [LARGE SCALE GENOMIC DNA]</scope>
    <source>
        <strain evidence="11 12">STM-7</strain>
    </source>
</reference>
<keyword evidence="7" id="KW-0812">Transmembrane</keyword>
<keyword evidence="4" id="KW-0813">Transport</keyword>